<dbReference type="SUPFAM" id="SSF143422">
    <property type="entry name" value="Transposase IS200-like"/>
    <property type="match status" value="1"/>
</dbReference>
<organism evidence="2 3">
    <name type="scientific">Candidatus Adlerbacteria bacterium RIFCSPHIGHO2_12_FULL_53_18</name>
    <dbReference type="NCBI Taxonomy" id="1797242"/>
    <lineage>
        <taxon>Bacteria</taxon>
        <taxon>Candidatus Adleribacteriota</taxon>
    </lineage>
</organism>
<dbReference type="Pfam" id="PF01797">
    <property type="entry name" value="Y1_Tnp"/>
    <property type="match status" value="1"/>
</dbReference>
<evidence type="ECO:0000313" key="2">
    <source>
        <dbReference type="EMBL" id="OGC85040.1"/>
    </source>
</evidence>
<dbReference type="PANTHER" id="PTHR34322:SF2">
    <property type="entry name" value="TRANSPOSASE IS200-LIKE DOMAIN-CONTAINING PROTEIN"/>
    <property type="match status" value="1"/>
</dbReference>
<dbReference type="GO" id="GO:0003677">
    <property type="term" value="F:DNA binding"/>
    <property type="evidence" value="ECO:0007669"/>
    <property type="project" value="InterPro"/>
</dbReference>
<evidence type="ECO:0000259" key="1">
    <source>
        <dbReference type="SMART" id="SM01321"/>
    </source>
</evidence>
<evidence type="ECO:0000313" key="3">
    <source>
        <dbReference type="Proteomes" id="UP000178091"/>
    </source>
</evidence>
<feature type="domain" description="Transposase IS200-like" evidence="1">
    <location>
        <begin position="1"/>
        <end position="132"/>
    </location>
</feature>
<dbReference type="EMBL" id="MEWW01000005">
    <property type="protein sequence ID" value="OGC85040.1"/>
    <property type="molecule type" value="Genomic_DNA"/>
</dbReference>
<accession>A0A1F4XTM0</accession>
<name>A0A1F4XTM0_9BACT</name>
<dbReference type="InterPro" id="IPR036515">
    <property type="entry name" value="Transposase_17_sf"/>
</dbReference>
<dbReference type="GO" id="GO:0006313">
    <property type="term" value="P:DNA transposition"/>
    <property type="evidence" value="ECO:0007669"/>
    <property type="project" value="InterPro"/>
</dbReference>
<comment type="caution">
    <text evidence="2">The sequence shown here is derived from an EMBL/GenBank/DDBJ whole genome shotgun (WGS) entry which is preliminary data.</text>
</comment>
<dbReference type="GO" id="GO:0004803">
    <property type="term" value="F:transposase activity"/>
    <property type="evidence" value="ECO:0007669"/>
    <property type="project" value="InterPro"/>
</dbReference>
<dbReference type="InterPro" id="IPR002686">
    <property type="entry name" value="Transposase_17"/>
</dbReference>
<dbReference type="PANTHER" id="PTHR34322">
    <property type="entry name" value="TRANSPOSASE, Y1_TNP DOMAIN-CONTAINING"/>
    <property type="match status" value="1"/>
</dbReference>
<dbReference type="AlphaFoldDB" id="A0A1F4XTM0"/>
<proteinExistence type="predicted"/>
<dbReference type="SMART" id="SM01321">
    <property type="entry name" value="Y1_Tnp"/>
    <property type="match status" value="1"/>
</dbReference>
<gene>
    <name evidence="2" type="ORF">A3F55_02120</name>
</gene>
<reference evidence="2 3" key="1">
    <citation type="journal article" date="2016" name="Nat. Commun.">
        <title>Thousands of microbial genomes shed light on interconnected biogeochemical processes in an aquifer system.</title>
        <authorList>
            <person name="Anantharaman K."/>
            <person name="Brown C.T."/>
            <person name="Hug L.A."/>
            <person name="Sharon I."/>
            <person name="Castelle C.J."/>
            <person name="Probst A.J."/>
            <person name="Thomas B.C."/>
            <person name="Singh A."/>
            <person name="Wilkins M.J."/>
            <person name="Karaoz U."/>
            <person name="Brodie E.L."/>
            <person name="Williams K.H."/>
            <person name="Hubbard S.S."/>
            <person name="Banfield J.F."/>
        </authorList>
    </citation>
    <scope>NUCLEOTIDE SEQUENCE [LARGE SCALE GENOMIC DNA]</scope>
</reference>
<dbReference type="Gene3D" id="3.30.70.1290">
    <property type="entry name" value="Transposase IS200-like"/>
    <property type="match status" value="1"/>
</dbReference>
<sequence length="213" mass="25098">MELWHALNRGVDKRTIFEDSQDRARFVHDLFEFNDEKAAQNTSRSNMSNLRSRSLLVDIHGWCLMKNHYHLLLSERVDGGITKFIRKLNIGYAKYFNEKYHRSGTLFQGRTKRVLISSDAHFLHILHYLHLNPLHMLKETAAWRERRIASAARALTHLRQYRWSSYLDYCGKKNFPSVITTTLFKDVFGNYEQALASYLKDVELEGVQSFLLE</sequence>
<protein>
    <recommendedName>
        <fullName evidence="1">Transposase IS200-like domain-containing protein</fullName>
    </recommendedName>
</protein>
<dbReference type="Proteomes" id="UP000178091">
    <property type="component" value="Unassembled WGS sequence"/>
</dbReference>